<dbReference type="PANTHER" id="PTHR30146:SF24">
    <property type="entry name" value="XYLOSE OPERON REGULATORY PROTEIN"/>
    <property type="match status" value="1"/>
</dbReference>
<dbReference type="Gene3D" id="3.40.50.2300">
    <property type="match status" value="2"/>
</dbReference>
<gene>
    <name evidence="5" type="primary">xylR_7</name>
    <name evidence="5" type="ORF">L21SP3_01500</name>
</gene>
<feature type="domain" description="HTH araC/xylS-type" evidence="4">
    <location>
        <begin position="285"/>
        <end position="383"/>
    </location>
</feature>
<dbReference type="OrthoDB" id="9795616at2"/>
<dbReference type="STRING" id="1940790.L21SP3_01500"/>
<dbReference type="KEGG" id="pbu:L21SP3_01500"/>
<dbReference type="Pfam" id="PF13377">
    <property type="entry name" value="Peripla_BP_3"/>
    <property type="match status" value="1"/>
</dbReference>
<keyword evidence="3" id="KW-0804">Transcription</keyword>
<name>A0A1Q2HQN5_9BACT</name>
<evidence type="ECO:0000256" key="3">
    <source>
        <dbReference type="ARBA" id="ARBA00023163"/>
    </source>
</evidence>
<evidence type="ECO:0000313" key="5">
    <source>
        <dbReference type="EMBL" id="AQQ09690.1"/>
    </source>
</evidence>
<evidence type="ECO:0000256" key="1">
    <source>
        <dbReference type="ARBA" id="ARBA00023015"/>
    </source>
</evidence>
<dbReference type="InterPro" id="IPR028082">
    <property type="entry name" value="Peripla_BP_I"/>
</dbReference>
<dbReference type="SUPFAM" id="SSF53822">
    <property type="entry name" value="Periplasmic binding protein-like I"/>
    <property type="match status" value="1"/>
</dbReference>
<organism evidence="5 6">
    <name type="scientific">Sedimentisphaera cyanobacteriorum</name>
    <dbReference type="NCBI Taxonomy" id="1940790"/>
    <lineage>
        <taxon>Bacteria</taxon>
        <taxon>Pseudomonadati</taxon>
        <taxon>Planctomycetota</taxon>
        <taxon>Phycisphaerae</taxon>
        <taxon>Sedimentisphaerales</taxon>
        <taxon>Sedimentisphaeraceae</taxon>
        <taxon>Sedimentisphaera</taxon>
    </lineage>
</organism>
<keyword evidence="6" id="KW-1185">Reference proteome</keyword>
<dbReference type="InterPro" id="IPR009057">
    <property type="entry name" value="Homeodomain-like_sf"/>
</dbReference>
<dbReference type="CDD" id="cd01543">
    <property type="entry name" value="PBP1_XylR"/>
    <property type="match status" value="1"/>
</dbReference>
<accession>A0A1Q2HQN5</accession>
<evidence type="ECO:0000259" key="4">
    <source>
        <dbReference type="PROSITE" id="PS01124"/>
    </source>
</evidence>
<evidence type="ECO:0000313" key="6">
    <source>
        <dbReference type="Proteomes" id="UP000188273"/>
    </source>
</evidence>
<dbReference type="PROSITE" id="PS01124">
    <property type="entry name" value="HTH_ARAC_FAMILY_2"/>
    <property type="match status" value="1"/>
</dbReference>
<dbReference type="Pfam" id="PF12833">
    <property type="entry name" value="HTH_18"/>
    <property type="match status" value="1"/>
</dbReference>
<dbReference type="RefSeq" id="WP_123785164.1">
    <property type="nucleotide sequence ID" value="NZ_CP019633.1"/>
</dbReference>
<keyword evidence="2" id="KW-0238">DNA-binding</keyword>
<dbReference type="InterPro" id="IPR046335">
    <property type="entry name" value="LacI/GalR-like_sensor"/>
</dbReference>
<dbReference type="Proteomes" id="UP000188273">
    <property type="component" value="Chromosome"/>
</dbReference>
<dbReference type="SMART" id="SM00342">
    <property type="entry name" value="HTH_ARAC"/>
    <property type="match status" value="1"/>
</dbReference>
<dbReference type="GO" id="GO:0000976">
    <property type="term" value="F:transcription cis-regulatory region binding"/>
    <property type="evidence" value="ECO:0007669"/>
    <property type="project" value="TreeGrafter"/>
</dbReference>
<protein>
    <submittedName>
        <fullName evidence="5">Xylose operon regulatory protein</fullName>
    </submittedName>
</protein>
<dbReference type="InterPro" id="IPR018060">
    <property type="entry name" value="HTH_AraC"/>
</dbReference>
<dbReference type="GO" id="GO:0003700">
    <property type="term" value="F:DNA-binding transcription factor activity"/>
    <property type="evidence" value="ECO:0007669"/>
    <property type="project" value="InterPro"/>
</dbReference>
<dbReference type="AlphaFoldDB" id="A0A1Q2HQN5"/>
<sequence length="390" mass="43409">MKKVILLTEGLSTYARQLLDGLSEYSRLNGPWAFYRESLVPFYRAGQGEALPEHIRSLNAHGVIVRPSSPKIARAAMSLGLPAVACDDNNLMPDVPNIVSDYEAVGKMAAEDMLSRGFKNFGFCGFDDMYWSVQRQAFFKETIEKAGFDVNIYSSPKIPEQNYAACELSSLAKWVSSLPKPAAVMACNDDRANQVITSCNITGINIPEEVAVLGVDNDTLLCTLSNPHLSSIALDAKKAGFKAAALLDRMMDGQEVENQAVTVRPTHIERRRSSDIFALEDEQVAAAVQFIHKNAREPIQVSDVAREAALSPRALYSKFHKFLGRSVYEEIKRVRITEISQMLLSTDLPVYQIALCFNFSSIEHIGRYFKSYTGISPLAYRQKYITRGLD</sequence>
<keyword evidence="1" id="KW-0805">Transcription regulation</keyword>
<dbReference type="EMBL" id="CP019633">
    <property type="protein sequence ID" value="AQQ09690.1"/>
    <property type="molecule type" value="Genomic_DNA"/>
</dbReference>
<reference evidence="6" key="1">
    <citation type="submission" date="2017-02" db="EMBL/GenBank/DDBJ databases">
        <title>Comparative genomics and description of representatives of a novel lineage of planctomycetes thriving in anoxic sediments.</title>
        <authorList>
            <person name="Spring S."/>
            <person name="Bunk B."/>
            <person name="Sproer C."/>
            <person name="Klenk H.-P."/>
        </authorList>
    </citation>
    <scope>NUCLEOTIDE SEQUENCE [LARGE SCALE GENOMIC DNA]</scope>
    <source>
        <strain evidence="6">L21-RPul-D3</strain>
    </source>
</reference>
<evidence type="ECO:0000256" key="2">
    <source>
        <dbReference type="ARBA" id="ARBA00023125"/>
    </source>
</evidence>
<dbReference type="PANTHER" id="PTHR30146">
    <property type="entry name" value="LACI-RELATED TRANSCRIPTIONAL REPRESSOR"/>
    <property type="match status" value="1"/>
</dbReference>
<dbReference type="Gene3D" id="1.10.10.60">
    <property type="entry name" value="Homeodomain-like"/>
    <property type="match status" value="1"/>
</dbReference>
<proteinExistence type="predicted"/>
<dbReference type="SUPFAM" id="SSF46689">
    <property type="entry name" value="Homeodomain-like"/>
    <property type="match status" value="2"/>
</dbReference>